<dbReference type="HOGENOM" id="CLU_026673_25_2_1"/>
<name>A0A084B1W6_STACB</name>
<organism evidence="1 2">
    <name type="scientific">Stachybotrys chartarum (strain CBS 109288 / IBT 7711)</name>
    <name type="common">Toxic black mold</name>
    <name type="synonym">Stilbospora chartarum</name>
    <dbReference type="NCBI Taxonomy" id="1280523"/>
    <lineage>
        <taxon>Eukaryota</taxon>
        <taxon>Fungi</taxon>
        <taxon>Dikarya</taxon>
        <taxon>Ascomycota</taxon>
        <taxon>Pezizomycotina</taxon>
        <taxon>Sordariomycetes</taxon>
        <taxon>Hypocreomycetidae</taxon>
        <taxon>Hypocreales</taxon>
        <taxon>Stachybotryaceae</taxon>
        <taxon>Stachybotrys</taxon>
    </lineage>
</organism>
<dbReference type="AlphaFoldDB" id="A0A084B1W6"/>
<keyword evidence="2" id="KW-1185">Reference proteome</keyword>
<dbReference type="Gene3D" id="3.40.50.720">
    <property type="entry name" value="NAD(P)-binding Rossmann-like Domain"/>
    <property type="match status" value="1"/>
</dbReference>
<dbReference type="Proteomes" id="UP000028045">
    <property type="component" value="Unassembled WGS sequence"/>
</dbReference>
<reference evidence="1 2" key="1">
    <citation type="journal article" date="2014" name="BMC Genomics">
        <title>Comparative genome sequencing reveals chemotype-specific gene clusters in the toxigenic black mold Stachybotrys.</title>
        <authorList>
            <person name="Semeiks J."/>
            <person name="Borek D."/>
            <person name="Otwinowski Z."/>
            <person name="Grishin N.V."/>
        </authorList>
    </citation>
    <scope>NUCLEOTIDE SEQUENCE [LARGE SCALE GENOMIC DNA]</scope>
    <source>
        <strain evidence="2">CBS 109288 / IBT 7711</strain>
    </source>
</reference>
<dbReference type="PANTHER" id="PTHR43205:SF42">
    <property type="entry name" value="ALCOHOL DEHYDROGENASE, ZINC-CONTAINING (AFU_ORTHOLOGUE AFUA_7G04530)"/>
    <property type="match status" value="1"/>
</dbReference>
<sequence length="101" mass="11407">MCGAVSQHNGDQPYGLKNYLMITRMRIRMQGFIIFDFKDRFEEARAQLATWLKDGQIRSKDTIIRGGLRQAEHALSGLYSGINTGQSLVLPFSYTLAYTSA</sequence>
<evidence type="ECO:0000313" key="1">
    <source>
        <dbReference type="EMBL" id="KEY71545.1"/>
    </source>
</evidence>
<accession>A0A084B1W6</accession>
<evidence type="ECO:0000313" key="2">
    <source>
        <dbReference type="Proteomes" id="UP000028045"/>
    </source>
</evidence>
<gene>
    <name evidence="1" type="ORF">S7711_08925</name>
</gene>
<evidence type="ECO:0008006" key="3">
    <source>
        <dbReference type="Google" id="ProtNLM"/>
    </source>
</evidence>
<dbReference type="GO" id="GO:0016628">
    <property type="term" value="F:oxidoreductase activity, acting on the CH-CH group of donors, NAD or NADP as acceptor"/>
    <property type="evidence" value="ECO:0007669"/>
    <property type="project" value="InterPro"/>
</dbReference>
<dbReference type="InterPro" id="IPR045010">
    <property type="entry name" value="MDR_fam"/>
</dbReference>
<dbReference type="PANTHER" id="PTHR43205">
    <property type="entry name" value="PROSTAGLANDIN REDUCTASE"/>
    <property type="match status" value="1"/>
</dbReference>
<dbReference type="Gene3D" id="3.90.180.10">
    <property type="entry name" value="Medium-chain alcohol dehydrogenases, catalytic domain"/>
    <property type="match status" value="1"/>
</dbReference>
<protein>
    <recommendedName>
        <fullName evidence="3">Alcohol dehydrogenase-like C-terminal domain-containing protein</fullName>
    </recommendedName>
</protein>
<proteinExistence type="predicted"/>
<dbReference type="EMBL" id="KL648277">
    <property type="protein sequence ID" value="KEY71545.1"/>
    <property type="molecule type" value="Genomic_DNA"/>
</dbReference>